<sequence length="355" mass="39504">MRIQRIPGLEVTIIVNGQRLREYTHENEAPTEATEATCYIESKPNTRFQVLVSVGPLAQFEQGECFLIPVNIDGENPSSTNSILELKRKPSDSRGVQSYNIRGATRVKGDELYLYNYCFADLDISEDARLADIDSARKTKLAKLGEIDVALTRIIKKGLSKPASKGRKATDMGTVPEKALKGKAISQQIKFVYVTVLGGTIADVSRLDRGESYGPSTVWNSTSLDKKPFATFRFKYRSIDSLKALGVVPRSPSPIPLEDRSIDDLTANELRERLREQEVNRQCFPYERSTNGQQALNRRIKQEKVKREFNDITTAGDTDGDDDVVVVGGRVSKRSRLGNGNNGGEIEVIELSDNE</sequence>
<reference evidence="3 5" key="1">
    <citation type="submission" date="2020-01" db="EMBL/GenBank/DDBJ databases">
        <authorList>
            <consortium name="DOE Joint Genome Institute"/>
            <person name="Haridas S."/>
            <person name="Albert R."/>
            <person name="Binder M."/>
            <person name="Bloem J."/>
            <person name="Labutti K."/>
            <person name="Salamov A."/>
            <person name="Andreopoulos B."/>
            <person name="Baker S.E."/>
            <person name="Barry K."/>
            <person name="Bills G."/>
            <person name="Bluhm B.H."/>
            <person name="Cannon C."/>
            <person name="Castanera R."/>
            <person name="Culley D.E."/>
            <person name="Daum C."/>
            <person name="Ezra D."/>
            <person name="Gonzalez J.B."/>
            <person name="Henrissat B."/>
            <person name="Kuo A."/>
            <person name="Liang C."/>
            <person name="Lipzen A."/>
            <person name="Lutzoni F."/>
            <person name="Magnuson J."/>
            <person name="Mondo S."/>
            <person name="Nolan M."/>
            <person name="Ohm R."/>
            <person name="Pangilinan J."/>
            <person name="Park H.-J."/>
            <person name="Ramirez L."/>
            <person name="Alfaro M."/>
            <person name="Sun H."/>
            <person name="Tritt A."/>
            <person name="Yoshinaga Y."/>
            <person name="Zwiers L.-H."/>
            <person name="Turgeon B.G."/>
            <person name="Goodwin S.B."/>
            <person name="Spatafora J.W."/>
            <person name="Crous P.W."/>
            <person name="Grigoriev I.V."/>
        </authorList>
    </citation>
    <scope>NUCLEOTIDE SEQUENCE</scope>
    <source>
        <strain evidence="3 5">CBS 781.70</strain>
    </source>
</reference>
<name>A0A6G1FX40_9PEZI</name>
<feature type="domain" description="DUF7918" evidence="2">
    <location>
        <begin position="8"/>
        <end position="251"/>
    </location>
</feature>
<dbReference type="InterPro" id="IPR057678">
    <property type="entry name" value="DUF7918"/>
</dbReference>
<dbReference type="PANTHER" id="PTHR36223">
    <property type="entry name" value="BETA-LACTAMASE-TYPE TRANSPEPTIDASE FOLD DOMAIN CONTAINING PROTEIN"/>
    <property type="match status" value="1"/>
</dbReference>
<dbReference type="RefSeq" id="XP_033531903.1">
    <property type="nucleotide sequence ID" value="XM_033678223.1"/>
</dbReference>
<accession>A0A6G1FX40</accession>
<evidence type="ECO:0000313" key="4">
    <source>
        <dbReference type="Proteomes" id="UP000504638"/>
    </source>
</evidence>
<dbReference type="EMBL" id="ML975167">
    <property type="protein sequence ID" value="KAF1810272.1"/>
    <property type="molecule type" value="Genomic_DNA"/>
</dbReference>
<evidence type="ECO:0000259" key="2">
    <source>
        <dbReference type="Pfam" id="PF25534"/>
    </source>
</evidence>
<organism evidence="3">
    <name type="scientific">Eremomyces bilateralis CBS 781.70</name>
    <dbReference type="NCBI Taxonomy" id="1392243"/>
    <lineage>
        <taxon>Eukaryota</taxon>
        <taxon>Fungi</taxon>
        <taxon>Dikarya</taxon>
        <taxon>Ascomycota</taxon>
        <taxon>Pezizomycotina</taxon>
        <taxon>Dothideomycetes</taxon>
        <taxon>Dothideomycetes incertae sedis</taxon>
        <taxon>Eremomycetales</taxon>
        <taxon>Eremomycetaceae</taxon>
        <taxon>Eremomyces</taxon>
    </lineage>
</organism>
<evidence type="ECO:0000313" key="5">
    <source>
        <dbReference type="RefSeq" id="XP_033531903.1"/>
    </source>
</evidence>
<evidence type="ECO:0000256" key="1">
    <source>
        <dbReference type="SAM" id="MobiDB-lite"/>
    </source>
</evidence>
<dbReference type="GeneID" id="54418793"/>
<dbReference type="OrthoDB" id="3364132at2759"/>
<feature type="region of interest" description="Disordered" evidence="1">
    <location>
        <begin position="334"/>
        <end position="355"/>
    </location>
</feature>
<evidence type="ECO:0000313" key="3">
    <source>
        <dbReference type="EMBL" id="KAF1810272.1"/>
    </source>
</evidence>
<dbReference type="Pfam" id="PF25534">
    <property type="entry name" value="DUF7918"/>
    <property type="match status" value="1"/>
</dbReference>
<reference evidence="5" key="3">
    <citation type="submission" date="2025-04" db="UniProtKB">
        <authorList>
            <consortium name="RefSeq"/>
        </authorList>
    </citation>
    <scope>IDENTIFICATION</scope>
    <source>
        <strain evidence="5">CBS 781.70</strain>
    </source>
</reference>
<reference evidence="5" key="2">
    <citation type="submission" date="2020-04" db="EMBL/GenBank/DDBJ databases">
        <authorList>
            <consortium name="NCBI Genome Project"/>
        </authorList>
    </citation>
    <scope>NUCLEOTIDE SEQUENCE</scope>
    <source>
        <strain evidence="5">CBS 781.70</strain>
    </source>
</reference>
<keyword evidence="4" id="KW-1185">Reference proteome</keyword>
<dbReference type="AlphaFoldDB" id="A0A6G1FX40"/>
<protein>
    <recommendedName>
        <fullName evidence="2">DUF7918 domain-containing protein</fullName>
    </recommendedName>
</protein>
<proteinExistence type="predicted"/>
<dbReference type="Proteomes" id="UP000504638">
    <property type="component" value="Unplaced"/>
</dbReference>
<gene>
    <name evidence="3 5" type="ORF">P152DRAFT_451361</name>
</gene>
<dbReference type="PANTHER" id="PTHR36223:SF1">
    <property type="entry name" value="TRANSCRIPTION ELONGATION FACTOR EAF N-TERMINAL DOMAIN-CONTAINING PROTEIN"/>
    <property type="match status" value="1"/>
</dbReference>